<evidence type="ECO:0000313" key="2">
    <source>
        <dbReference type="EMBL" id="RUO62079.1"/>
    </source>
</evidence>
<dbReference type="Pfam" id="PF13858">
    <property type="entry name" value="DUF4199"/>
    <property type="match status" value="1"/>
</dbReference>
<keyword evidence="1" id="KW-0472">Membrane</keyword>
<keyword evidence="1" id="KW-0812">Transmembrane</keyword>
<evidence type="ECO:0000256" key="1">
    <source>
        <dbReference type="SAM" id="Phobius"/>
    </source>
</evidence>
<comment type="caution">
    <text evidence="2">The sequence shown here is derived from an EMBL/GenBank/DDBJ whole genome shotgun (WGS) entry which is preliminary data.</text>
</comment>
<organism evidence="2 3">
    <name type="scientific">Pseudidiomarina insulisalsae</name>
    <dbReference type="NCBI Taxonomy" id="575789"/>
    <lineage>
        <taxon>Bacteria</taxon>
        <taxon>Pseudomonadati</taxon>
        <taxon>Pseudomonadota</taxon>
        <taxon>Gammaproteobacteria</taxon>
        <taxon>Alteromonadales</taxon>
        <taxon>Idiomarinaceae</taxon>
        <taxon>Pseudidiomarina</taxon>
    </lineage>
</organism>
<reference evidence="3" key="1">
    <citation type="journal article" date="2018" name="Front. Microbiol.">
        <title>Genome-Based Analysis Reveals the Taxonomy and Diversity of the Family Idiomarinaceae.</title>
        <authorList>
            <person name="Liu Y."/>
            <person name="Lai Q."/>
            <person name="Shao Z."/>
        </authorList>
    </citation>
    <scope>NUCLEOTIDE SEQUENCE [LARGE SCALE GENOMIC DNA]</scope>
    <source>
        <strain evidence="3">CVS-6</strain>
    </source>
</reference>
<evidence type="ECO:0000313" key="3">
    <source>
        <dbReference type="Proteomes" id="UP000288259"/>
    </source>
</evidence>
<keyword evidence="1" id="KW-1133">Transmembrane helix</keyword>
<feature type="transmembrane region" description="Helical" evidence="1">
    <location>
        <begin position="129"/>
        <end position="152"/>
    </location>
</feature>
<sequence>MLKELKWGILFSGALLLWLCIERAVGLHDEYIEYHRYFTNLFIVVAVLIYILALRDKRQSMANQEMSWAQGFLSGFLIAVVVAVLSPLLQIIAHYLITPHFFDNMIEMVVTNGTMSVEAANEYFSLQSYIIQSVIGALLLGTLTSAVVAFFMRTTFHDTKRKRHRT</sequence>
<protein>
    <submittedName>
        <fullName evidence="2">DUF4199 domain-containing protein</fullName>
    </submittedName>
</protein>
<name>A0A432YM63_9GAMM</name>
<proteinExistence type="predicted"/>
<keyword evidence="3" id="KW-1185">Reference proteome</keyword>
<gene>
    <name evidence="2" type="ORF">CWI71_04305</name>
</gene>
<dbReference type="InterPro" id="IPR025250">
    <property type="entry name" value="DUF4199"/>
</dbReference>
<accession>A0A432YM63</accession>
<feature type="transmembrane region" description="Helical" evidence="1">
    <location>
        <begin position="34"/>
        <end position="54"/>
    </location>
</feature>
<dbReference type="EMBL" id="PIPY01000004">
    <property type="protein sequence ID" value="RUO62079.1"/>
    <property type="molecule type" value="Genomic_DNA"/>
</dbReference>
<dbReference type="AlphaFoldDB" id="A0A432YM63"/>
<feature type="transmembrane region" description="Helical" evidence="1">
    <location>
        <begin position="75"/>
        <end position="97"/>
    </location>
</feature>
<dbReference type="Proteomes" id="UP000288259">
    <property type="component" value="Unassembled WGS sequence"/>
</dbReference>
<dbReference type="RefSeq" id="WP_126754040.1">
    <property type="nucleotide sequence ID" value="NZ_PIPY01000004.1"/>
</dbReference>
<dbReference type="OrthoDB" id="5766000at2"/>